<evidence type="ECO:0000256" key="1">
    <source>
        <dbReference type="SAM" id="Phobius"/>
    </source>
</evidence>
<evidence type="ECO:0000313" key="4">
    <source>
        <dbReference type="Proteomes" id="UP000032336"/>
    </source>
</evidence>
<organism evidence="3 4">
    <name type="scientific">Ferrimicrobium acidiphilum DSM 19497</name>
    <dbReference type="NCBI Taxonomy" id="1121877"/>
    <lineage>
        <taxon>Bacteria</taxon>
        <taxon>Bacillati</taxon>
        <taxon>Actinomycetota</taxon>
        <taxon>Acidimicrobiia</taxon>
        <taxon>Acidimicrobiales</taxon>
        <taxon>Acidimicrobiaceae</taxon>
        <taxon>Ferrimicrobium</taxon>
    </lineage>
</organism>
<dbReference type="GeneID" id="78373549"/>
<dbReference type="AlphaFoldDB" id="A0A0D8FR65"/>
<sequence length="230" mass="25253">MTQHEPPITSGLGQLSLRTQRMVGAMVDPGERVVAVIHPHWWLVLGPVSTFAAACIIAIVLTTFNLALLSLAGLVILALAAINLIFRGLQWYFEMLVVTDRRVRFSRGVLLRRTSEIPLRHVNDITTEQGIIGRILHFGRLHIDSGNALGDELVTFVPNPVRLRQLLASLGDADHPELPTSDANNTGADSLSRLERLSILRAGGFLSDLEFEQAKASLLRDLDGEQRGSK</sequence>
<feature type="domain" description="YdbS-like PH" evidence="2">
    <location>
        <begin position="96"/>
        <end position="147"/>
    </location>
</feature>
<dbReference type="RefSeq" id="WP_035391097.1">
    <property type="nucleotide sequence ID" value="NZ_JQKF01000037.1"/>
</dbReference>
<name>A0A0D8FR65_9ACTN</name>
<gene>
    <name evidence="3" type="ORF">FEAC_25270</name>
</gene>
<keyword evidence="4" id="KW-1185">Reference proteome</keyword>
<dbReference type="Proteomes" id="UP000032336">
    <property type="component" value="Unassembled WGS sequence"/>
</dbReference>
<proteinExistence type="predicted"/>
<keyword evidence="1" id="KW-0472">Membrane</keyword>
<comment type="caution">
    <text evidence="3">The sequence shown here is derived from an EMBL/GenBank/DDBJ whole genome shotgun (WGS) entry which is preliminary data.</text>
</comment>
<dbReference type="InterPro" id="IPR005182">
    <property type="entry name" value="YdbS-like_PH"/>
</dbReference>
<dbReference type="PANTHER" id="PTHR37938:SF1">
    <property type="entry name" value="BLL0215 PROTEIN"/>
    <property type="match status" value="1"/>
</dbReference>
<dbReference type="eggNOG" id="COG3428">
    <property type="taxonomic scope" value="Bacteria"/>
</dbReference>
<dbReference type="Pfam" id="PF03703">
    <property type="entry name" value="bPH_2"/>
    <property type="match status" value="1"/>
</dbReference>
<reference evidence="3 4" key="1">
    <citation type="submission" date="2015-01" db="EMBL/GenBank/DDBJ databases">
        <title>Draft genome of the acidophilic iron oxidizer Ferrimicrobium acidiphilum strain T23.</title>
        <authorList>
            <person name="Poehlein A."/>
            <person name="Eisen S."/>
            <person name="Schloemann M."/>
            <person name="Johnson B.D."/>
            <person name="Daniel R."/>
            <person name="Muehling M."/>
        </authorList>
    </citation>
    <scope>NUCLEOTIDE SEQUENCE [LARGE SCALE GENOMIC DNA]</scope>
    <source>
        <strain evidence="3 4">T23</strain>
    </source>
</reference>
<feature type="transmembrane region" description="Helical" evidence="1">
    <location>
        <begin position="67"/>
        <end position="86"/>
    </location>
</feature>
<evidence type="ECO:0000259" key="2">
    <source>
        <dbReference type="Pfam" id="PF03703"/>
    </source>
</evidence>
<protein>
    <submittedName>
        <fullName evidence="3">Bacterial membrane flanked domain protein</fullName>
    </submittedName>
</protein>
<dbReference type="STRING" id="1121877.FEAC_25270"/>
<dbReference type="EMBL" id="JXUW01000030">
    <property type="protein sequence ID" value="KJE75750.1"/>
    <property type="molecule type" value="Genomic_DNA"/>
</dbReference>
<accession>A0A0D8FR65</accession>
<evidence type="ECO:0000313" key="3">
    <source>
        <dbReference type="EMBL" id="KJE75750.1"/>
    </source>
</evidence>
<dbReference type="PANTHER" id="PTHR37938">
    <property type="entry name" value="BLL0215 PROTEIN"/>
    <property type="match status" value="1"/>
</dbReference>
<feature type="transmembrane region" description="Helical" evidence="1">
    <location>
        <begin position="41"/>
        <end position="61"/>
    </location>
</feature>
<keyword evidence="1" id="KW-1133">Transmembrane helix</keyword>
<keyword evidence="1" id="KW-0812">Transmembrane</keyword>